<name>X1TR01_9ZZZZ</name>
<accession>X1TR01</accession>
<proteinExistence type="predicted"/>
<comment type="caution">
    <text evidence="1">The sequence shown here is derived from an EMBL/GenBank/DDBJ whole genome shotgun (WGS) entry which is preliminary data.</text>
</comment>
<protein>
    <submittedName>
        <fullName evidence="1">Uncharacterized protein</fullName>
    </submittedName>
</protein>
<reference evidence="1" key="1">
    <citation type="journal article" date="2014" name="Front. Microbiol.">
        <title>High frequency of phylogenetically diverse reductive dehalogenase-homologous genes in deep subseafloor sedimentary metagenomes.</title>
        <authorList>
            <person name="Kawai M."/>
            <person name="Futagami T."/>
            <person name="Toyoda A."/>
            <person name="Takaki Y."/>
            <person name="Nishi S."/>
            <person name="Hori S."/>
            <person name="Arai W."/>
            <person name="Tsubouchi T."/>
            <person name="Morono Y."/>
            <person name="Uchiyama I."/>
            <person name="Ito T."/>
            <person name="Fujiyama A."/>
            <person name="Inagaki F."/>
            <person name="Takami H."/>
        </authorList>
    </citation>
    <scope>NUCLEOTIDE SEQUENCE</scope>
    <source>
        <strain evidence="1">Expedition CK06-06</strain>
    </source>
</reference>
<sequence>MGQRGPAPTYLTTNYKDKAALRRAARAQALKKQGYTIREIVSELGKSERTICYYLKVSLNASIMRGLEEDEKRRDGRADLMPPPIEIKEGIDAVSFCEDPAYHYELSILPFRPPGCLASFDQVFKYLQFLTS</sequence>
<evidence type="ECO:0000313" key="1">
    <source>
        <dbReference type="EMBL" id="GAI82449.1"/>
    </source>
</evidence>
<dbReference type="AlphaFoldDB" id="X1TR01"/>
<organism evidence="1">
    <name type="scientific">marine sediment metagenome</name>
    <dbReference type="NCBI Taxonomy" id="412755"/>
    <lineage>
        <taxon>unclassified sequences</taxon>
        <taxon>metagenomes</taxon>
        <taxon>ecological metagenomes</taxon>
    </lineage>
</organism>
<gene>
    <name evidence="1" type="ORF">S12H4_23222</name>
</gene>
<dbReference type="EMBL" id="BARW01012278">
    <property type="protein sequence ID" value="GAI82449.1"/>
    <property type="molecule type" value="Genomic_DNA"/>
</dbReference>